<feature type="non-terminal residue" evidence="1">
    <location>
        <position position="46"/>
    </location>
</feature>
<protein>
    <submittedName>
        <fullName evidence="1">Coiled-coil domain-containing protein 94</fullName>
    </submittedName>
</protein>
<accession>R0J6K6</accession>
<dbReference type="InterPro" id="IPR007590">
    <property type="entry name" value="Saf4/Yju2"/>
</dbReference>
<organism evidence="1 2">
    <name type="scientific">Anas platyrhynchos</name>
    <name type="common">Mallard</name>
    <name type="synonym">Anas boschas</name>
    <dbReference type="NCBI Taxonomy" id="8839"/>
    <lineage>
        <taxon>Eukaryota</taxon>
        <taxon>Metazoa</taxon>
        <taxon>Chordata</taxon>
        <taxon>Craniata</taxon>
        <taxon>Vertebrata</taxon>
        <taxon>Euteleostomi</taxon>
        <taxon>Archelosauria</taxon>
        <taxon>Archosauria</taxon>
        <taxon>Dinosauria</taxon>
        <taxon>Saurischia</taxon>
        <taxon>Theropoda</taxon>
        <taxon>Coelurosauria</taxon>
        <taxon>Aves</taxon>
        <taxon>Neognathae</taxon>
        <taxon>Galloanserae</taxon>
        <taxon>Anseriformes</taxon>
        <taxon>Anatidae</taxon>
        <taxon>Anatinae</taxon>
        <taxon>Anas</taxon>
    </lineage>
</organism>
<name>R0J6K6_ANAPL</name>
<evidence type="ECO:0000313" key="2">
    <source>
        <dbReference type="Proteomes" id="UP000296049"/>
    </source>
</evidence>
<dbReference type="Pfam" id="PF04502">
    <property type="entry name" value="Saf4_Yju2"/>
    <property type="match status" value="1"/>
</dbReference>
<gene>
    <name evidence="1" type="ORF">Anapl_18683</name>
</gene>
<keyword evidence="2" id="KW-1185">Reference proteome</keyword>
<proteinExistence type="predicted"/>
<dbReference type="EMBL" id="KB814380">
    <property type="protein sequence ID" value="EOA92775.1"/>
    <property type="molecule type" value="Genomic_DNA"/>
</dbReference>
<reference evidence="2" key="1">
    <citation type="journal article" date="2013" name="Nat. Genet.">
        <title>The duck genome and transcriptome provide insight into an avian influenza virus reservoir species.</title>
        <authorList>
            <person name="Huang Y."/>
            <person name="Li Y."/>
            <person name="Burt D.W."/>
            <person name="Chen H."/>
            <person name="Zhang Y."/>
            <person name="Qian W."/>
            <person name="Kim H."/>
            <person name="Gan S."/>
            <person name="Zhao Y."/>
            <person name="Li J."/>
            <person name="Yi K."/>
            <person name="Feng H."/>
            <person name="Zhu P."/>
            <person name="Li B."/>
            <person name="Liu Q."/>
            <person name="Fairley S."/>
            <person name="Magor K.E."/>
            <person name="Du Z."/>
            <person name="Hu X."/>
            <person name="Goodman L."/>
            <person name="Tafer H."/>
            <person name="Vignal A."/>
            <person name="Lee T."/>
            <person name="Kim K.W."/>
            <person name="Sheng Z."/>
            <person name="An Y."/>
            <person name="Searle S."/>
            <person name="Herrero J."/>
            <person name="Groenen M.A."/>
            <person name="Crooijmans R.P."/>
            <person name="Faraut T."/>
            <person name="Cai Q."/>
            <person name="Webster R.G."/>
            <person name="Aldridge J.R."/>
            <person name="Warren W.C."/>
            <person name="Bartschat S."/>
            <person name="Kehr S."/>
            <person name="Marz M."/>
            <person name="Stadler P.F."/>
            <person name="Smith J."/>
            <person name="Kraus R.H."/>
            <person name="Zhao Y."/>
            <person name="Ren L."/>
            <person name="Fei J."/>
            <person name="Morisson M."/>
            <person name="Kaiser P."/>
            <person name="Griffin D.K."/>
            <person name="Rao M."/>
            <person name="Pitel F."/>
            <person name="Wang J."/>
            <person name="Li N."/>
        </authorList>
    </citation>
    <scope>NUCLEOTIDE SEQUENCE [LARGE SCALE GENOMIC DNA]</scope>
</reference>
<sequence>TCAERISKGKKLQAREETVQNEVYSGLPAFLFYVKRTRCLPEITFK</sequence>
<dbReference type="Proteomes" id="UP000296049">
    <property type="component" value="Unassembled WGS sequence"/>
</dbReference>
<evidence type="ECO:0000313" key="1">
    <source>
        <dbReference type="EMBL" id="EOA92775.1"/>
    </source>
</evidence>
<dbReference type="AlphaFoldDB" id="R0J6K6"/>
<feature type="non-terminal residue" evidence="1">
    <location>
        <position position="1"/>
    </location>
</feature>
<dbReference type="GO" id="GO:0000398">
    <property type="term" value="P:mRNA splicing, via spliceosome"/>
    <property type="evidence" value="ECO:0007669"/>
    <property type="project" value="InterPro"/>
</dbReference>